<feature type="region of interest" description="Disordered" evidence="1">
    <location>
        <begin position="1"/>
        <end position="26"/>
    </location>
</feature>
<keyword evidence="4" id="KW-1185">Reference proteome</keyword>
<feature type="domain" description="SOCS box" evidence="2">
    <location>
        <begin position="370"/>
        <end position="407"/>
    </location>
</feature>
<dbReference type="CTD" id="20249498"/>
<dbReference type="SMART" id="SM00969">
    <property type="entry name" value="SOCS_box"/>
    <property type="match status" value="1"/>
</dbReference>
<accession>V4BLF2</accession>
<dbReference type="PROSITE" id="PS50225">
    <property type="entry name" value="SOCS"/>
    <property type="match status" value="1"/>
</dbReference>
<dbReference type="Proteomes" id="UP000030746">
    <property type="component" value="Unassembled WGS sequence"/>
</dbReference>
<sequence length="408" mass="47501">MGNSNHKKSRPESKTKEENQPSINWPPIPPLKYTKVWDLLYSGDARHWDTVAGVYGLDKYIYKCDGRHCEREMVCTNSICPILRMNNRIIDIESYRKGRVSIPMPKELKEYLCKDFCLYARVLANRANLVLLAFFWFTEHKQVVFPLLDMDKKCGVNVIRFVTEAVTMVHCEISPDLAYTIILSLANYENKFCYKLDLYENKTMQVIKTFVLNHEVQPYVAMDPRHGWSQVAVANYKSVEEGIRHELVIFSLDTGKAVKRSNLSLPSLLGGTHFNLLYNLDGSLLILQKIAEDRFGVTTNSGIYLFNSDHLQLLKYFFVTLPGLFRICRAIYEPKFSKCGSLMRILDFKPVREDREVTVNIYQLPRQLDLSSHCRVVILQNLRSEDFVEDLPLPNQLKYYLKFKPIWQ</sequence>
<dbReference type="KEGG" id="lgi:LOTGIDRAFT_234307"/>
<feature type="compositionally biased region" description="Basic and acidic residues" evidence="1">
    <location>
        <begin position="10"/>
        <end position="19"/>
    </location>
</feature>
<dbReference type="InterPro" id="IPR001496">
    <property type="entry name" value="SOCS_box"/>
</dbReference>
<gene>
    <name evidence="3" type="ORF">LOTGIDRAFT_234307</name>
</gene>
<dbReference type="OMA" id="KEANCER"/>
<evidence type="ECO:0000259" key="2">
    <source>
        <dbReference type="PROSITE" id="PS50225"/>
    </source>
</evidence>
<protein>
    <recommendedName>
        <fullName evidence="2">SOCS box domain-containing protein</fullName>
    </recommendedName>
</protein>
<evidence type="ECO:0000313" key="3">
    <source>
        <dbReference type="EMBL" id="ESO89469.1"/>
    </source>
</evidence>
<evidence type="ECO:0000256" key="1">
    <source>
        <dbReference type="SAM" id="MobiDB-lite"/>
    </source>
</evidence>
<dbReference type="EMBL" id="KB202591">
    <property type="protein sequence ID" value="ESO89469.1"/>
    <property type="molecule type" value="Genomic_DNA"/>
</dbReference>
<dbReference type="OrthoDB" id="6270897at2759"/>
<evidence type="ECO:0000313" key="4">
    <source>
        <dbReference type="Proteomes" id="UP000030746"/>
    </source>
</evidence>
<dbReference type="GO" id="GO:0035556">
    <property type="term" value="P:intracellular signal transduction"/>
    <property type="evidence" value="ECO:0007669"/>
    <property type="project" value="InterPro"/>
</dbReference>
<dbReference type="InterPro" id="IPR036036">
    <property type="entry name" value="SOCS_box-like_dom_sf"/>
</dbReference>
<name>V4BLF2_LOTGI</name>
<reference evidence="3 4" key="1">
    <citation type="journal article" date="2013" name="Nature">
        <title>Insights into bilaterian evolution from three spiralian genomes.</title>
        <authorList>
            <person name="Simakov O."/>
            <person name="Marletaz F."/>
            <person name="Cho S.J."/>
            <person name="Edsinger-Gonzales E."/>
            <person name="Havlak P."/>
            <person name="Hellsten U."/>
            <person name="Kuo D.H."/>
            <person name="Larsson T."/>
            <person name="Lv J."/>
            <person name="Arendt D."/>
            <person name="Savage R."/>
            <person name="Osoegawa K."/>
            <person name="de Jong P."/>
            <person name="Grimwood J."/>
            <person name="Chapman J.A."/>
            <person name="Shapiro H."/>
            <person name="Aerts A."/>
            <person name="Otillar R.P."/>
            <person name="Terry A.Y."/>
            <person name="Boore J.L."/>
            <person name="Grigoriev I.V."/>
            <person name="Lindberg D.R."/>
            <person name="Seaver E.C."/>
            <person name="Weisblat D.A."/>
            <person name="Putnam N.H."/>
            <person name="Rokhsar D.S."/>
        </authorList>
    </citation>
    <scope>NUCLEOTIDE SEQUENCE [LARGE SCALE GENOMIC DNA]</scope>
</reference>
<proteinExistence type="predicted"/>
<dbReference type="Pfam" id="PF07525">
    <property type="entry name" value="SOCS_box"/>
    <property type="match status" value="1"/>
</dbReference>
<organism evidence="3 4">
    <name type="scientific">Lottia gigantea</name>
    <name type="common">Giant owl limpet</name>
    <dbReference type="NCBI Taxonomy" id="225164"/>
    <lineage>
        <taxon>Eukaryota</taxon>
        <taxon>Metazoa</taxon>
        <taxon>Spiralia</taxon>
        <taxon>Lophotrochozoa</taxon>
        <taxon>Mollusca</taxon>
        <taxon>Gastropoda</taxon>
        <taxon>Patellogastropoda</taxon>
        <taxon>Lottioidea</taxon>
        <taxon>Lottiidae</taxon>
        <taxon>Lottia</taxon>
    </lineage>
</organism>
<dbReference type="AlphaFoldDB" id="V4BLF2"/>
<dbReference type="GeneID" id="20249498"/>
<dbReference type="HOGENOM" id="CLU_664393_0_0_1"/>
<dbReference type="SUPFAM" id="SSF158235">
    <property type="entry name" value="SOCS box-like"/>
    <property type="match status" value="1"/>
</dbReference>
<dbReference type="RefSeq" id="XP_009059830.1">
    <property type="nucleotide sequence ID" value="XM_009061582.1"/>
</dbReference>